<organism evidence="6 7">
    <name type="scientific">Arcanobacterium pinnipediorum</name>
    <dbReference type="NCBI Taxonomy" id="1503041"/>
    <lineage>
        <taxon>Bacteria</taxon>
        <taxon>Bacillati</taxon>
        <taxon>Actinomycetota</taxon>
        <taxon>Actinomycetes</taxon>
        <taxon>Actinomycetales</taxon>
        <taxon>Actinomycetaceae</taxon>
        <taxon>Arcanobacterium</taxon>
    </lineage>
</organism>
<evidence type="ECO:0000256" key="5">
    <source>
        <dbReference type="ARBA" id="ARBA00022840"/>
    </source>
</evidence>
<dbReference type="InterPro" id="IPR020568">
    <property type="entry name" value="Ribosomal_Su5_D2-typ_SF"/>
</dbReference>
<evidence type="ECO:0000313" key="7">
    <source>
        <dbReference type="Proteomes" id="UP001056109"/>
    </source>
</evidence>
<evidence type="ECO:0000313" key="6">
    <source>
        <dbReference type="EMBL" id="USR79709.1"/>
    </source>
</evidence>
<gene>
    <name evidence="6" type="ORF">NG665_01580</name>
</gene>
<keyword evidence="3" id="KW-0547">Nucleotide-binding</keyword>
<evidence type="ECO:0000256" key="4">
    <source>
        <dbReference type="ARBA" id="ARBA00022777"/>
    </source>
</evidence>
<proteinExistence type="predicted"/>
<evidence type="ECO:0000256" key="3">
    <source>
        <dbReference type="ARBA" id="ARBA00022741"/>
    </source>
</evidence>
<name>A0ABY5AKC3_9ACTO</name>
<evidence type="ECO:0000256" key="1">
    <source>
        <dbReference type="ARBA" id="ARBA00022605"/>
    </source>
</evidence>
<sequence>MRLVTDYARVRVPASAVLCSNDHGEHLTVAFDLWDDYAATVTVAESRTMVTGPSKEVAPRNADHPTIKAMLATLDHIQAPQAGIALIGQTQIPPAVGLGARSAAIVAGINLVRALVGDPADFTDDDACDLAISLGASPWRVHAIISGGTSLGWSSGQSQGRLILPLSSALPVTLLVSEPRSTADSNYASGAVAVLAHALSQDPQILPQACQLIPARSTQDPASAYSGYFLQALHNGQWPAVLAGSGPAIVLLTDLDPQLVQRFSQEGYASISTSLIGKVSNG</sequence>
<keyword evidence="4" id="KW-0418">Kinase</keyword>
<dbReference type="InterPro" id="IPR014721">
    <property type="entry name" value="Ribsml_uS5_D2-typ_fold_subgr"/>
</dbReference>
<dbReference type="SUPFAM" id="SSF54211">
    <property type="entry name" value="Ribosomal protein S5 domain 2-like"/>
    <property type="match status" value="1"/>
</dbReference>
<protein>
    <recommendedName>
        <fullName evidence="8">Homoserine kinase</fullName>
    </recommendedName>
</protein>
<dbReference type="Proteomes" id="UP001056109">
    <property type="component" value="Chromosome"/>
</dbReference>
<reference evidence="6" key="1">
    <citation type="submission" date="2022-06" db="EMBL/GenBank/DDBJ databases">
        <title>Complete Genome Sequence of Arcanobacterium pinnipediorum strain DSM 28752 isolated from a harbour seal.</title>
        <authorList>
            <person name="Borowiak M."/>
            <person name="Kreitlow A."/>
            <person name="Alssahen M."/>
            <person name="Malorny B."/>
            <person name="Laemmler C."/>
            <person name="Prenger-Berninghoff E."/>
            <person name="Siebert U."/>
            <person name="Ploetz M."/>
            <person name="Abdulmawjood A."/>
        </authorList>
    </citation>
    <scope>NUCLEOTIDE SEQUENCE</scope>
    <source>
        <strain evidence="6">DSM 28752</strain>
    </source>
</reference>
<dbReference type="PANTHER" id="PTHR20861:SF1">
    <property type="entry name" value="HOMOSERINE KINASE"/>
    <property type="match status" value="1"/>
</dbReference>
<dbReference type="EMBL" id="CP099547">
    <property type="protein sequence ID" value="USR79709.1"/>
    <property type="molecule type" value="Genomic_DNA"/>
</dbReference>
<dbReference type="PANTHER" id="PTHR20861">
    <property type="entry name" value="HOMOSERINE/4-DIPHOSPHOCYTIDYL-2-C-METHYL-D-ERYTHRITOL KINASE"/>
    <property type="match status" value="1"/>
</dbReference>
<keyword evidence="2" id="KW-0808">Transferase</keyword>
<dbReference type="RefSeq" id="WP_252673574.1">
    <property type="nucleotide sequence ID" value="NZ_CP099547.1"/>
</dbReference>
<keyword evidence="1" id="KW-0028">Amino-acid biosynthesis</keyword>
<evidence type="ECO:0008006" key="8">
    <source>
        <dbReference type="Google" id="ProtNLM"/>
    </source>
</evidence>
<dbReference type="Gene3D" id="3.30.230.10">
    <property type="match status" value="1"/>
</dbReference>
<accession>A0ABY5AKC3</accession>
<keyword evidence="7" id="KW-1185">Reference proteome</keyword>
<evidence type="ECO:0000256" key="2">
    <source>
        <dbReference type="ARBA" id="ARBA00022679"/>
    </source>
</evidence>
<keyword evidence="5" id="KW-0067">ATP-binding</keyword>